<dbReference type="GO" id="GO:0008168">
    <property type="term" value="F:methyltransferase activity"/>
    <property type="evidence" value="ECO:0007669"/>
    <property type="project" value="UniProtKB-KW"/>
</dbReference>
<keyword evidence="1" id="KW-0808">Transferase</keyword>
<dbReference type="Gene3D" id="3.40.50.150">
    <property type="entry name" value="Vaccinia Virus protein VP39"/>
    <property type="match status" value="1"/>
</dbReference>
<dbReference type="Pfam" id="PF13489">
    <property type="entry name" value="Methyltransf_23"/>
    <property type="match status" value="1"/>
</dbReference>
<dbReference type="PANTHER" id="PTHR43591:SF10">
    <property type="entry name" value="ABC TRANSMEMBRANE TYPE-1 DOMAIN-CONTAINING PROTEIN-RELATED"/>
    <property type="match status" value="1"/>
</dbReference>
<reference evidence="1 2" key="1">
    <citation type="submission" date="2016-04" db="EMBL/GenBank/DDBJ databases">
        <title>A degradative enzymes factory behind the ericoid mycorrhizal symbiosis.</title>
        <authorList>
            <consortium name="DOE Joint Genome Institute"/>
            <person name="Martino E."/>
            <person name="Morin E."/>
            <person name="Grelet G."/>
            <person name="Kuo A."/>
            <person name="Kohler A."/>
            <person name="Daghino S."/>
            <person name="Barry K."/>
            <person name="Choi C."/>
            <person name="Cichocki N."/>
            <person name="Clum A."/>
            <person name="Copeland A."/>
            <person name="Hainaut M."/>
            <person name="Haridas S."/>
            <person name="Labutti K."/>
            <person name="Lindquist E."/>
            <person name="Lipzen A."/>
            <person name="Khouja H.-R."/>
            <person name="Murat C."/>
            <person name="Ohm R."/>
            <person name="Olson A."/>
            <person name="Spatafora J."/>
            <person name="Veneault-Fourrey C."/>
            <person name="Henrissat B."/>
            <person name="Grigoriev I."/>
            <person name="Martin F."/>
            <person name="Perotto S."/>
        </authorList>
    </citation>
    <scope>NUCLEOTIDE SEQUENCE [LARGE SCALE GENOMIC DNA]</scope>
    <source>
        <strain evidence="1 2">E</strain>
    </source>
</reference>
<protein>
    <submittedName>
        <fullName evidence="1">S-adenosyl-L-methionine-dependent methyltransferase</fullName>
    </submittedName>
</protein>
<sequence length="314" mass="35465">MCVVVFYSSDDTKSIESSVTEYRIEHGRQYHAYKDGTYWQPNDDRQNDNLDISHHKFLLALGGSLLLAPVEKNIQRVLDIGTGTGIWAIDFADEFPNTQVIGTDLSPIQPNMVPENCEFLIDDCRDDWTYPPDHFDLIHIRSLFGSIQDWPALYKQVYKHLKPGGYIEQVEISINIRSDDGTVGTDSPLVIFRELFEQAGDLTGCTFQISESMKPMIAASGFENVTETVIKTPIGGWAADPKLRELGRWALLGFDIGLEGYAMATLTRWTPTEVHVLLAQVRHAARDRRVHCYHDVKVVYAQKPFPSKHPSAPL</sequence>
<keyword evidence="1" id="KW-0489">Methyltransferase</keyword>
<gene>
    <name evidence="1" type="ORF">K444DRAFT_639753</name>
</gene>
<dbReference type="InParanoid" id="A0A2J6TUI5"/>
<dbReference type="OrthoDB" id="2013972at2759"/>
<evidence type="ECO:0000313" key="1">
    <source>
        <dbReference type="EMBL" id="PMD66689.1"/>
    </source>
</evidence>
<dbReference type="EMBL" id="KZ613743">
    <property type="protein sequence ID" value="PMD66689.1"/>
    <property type="molecule type" value="Genomic_DNA"/>
</dbReference>
<dbReference type="Proteomes" id="UP000235371">
    <property type="component" value="Unassembled WGS sequence"/>
</dbReference>
<dbReference type="GeneID" id="36592489"/>
<organism evidence="1 2">
    <name type="scientific">Hyaloscypha bicolor E</name>
    <dbReference type="NCBI Taxonomy" id="1095630"/>
    <lineage>
        <taxon>Eukaryota</taxon>
        <taxon>Fungi</taxon>
        <taxon>Dikarya</taxon>
        <taxon>Ascomycota</taxon>
        <taxon>Pezizomycotina</taxon>
        <taxon>Leotiomycetes</taxon>
        <taxon>Helotiales</taxon>
        <taxon>Hyaloscyphaceae</taxon>
        <taxon>Hyaloscypha</taxon>
        <taxon>Hyaloscypha bicolor</taxon>
    </lineage>
</organism>
<dbReference type="AlphaFoldDB" id="A0A2J6TUI5"/>
<proteinExistence type="predicted"/>
<name>A0A2J6TUI5_9HELO</name>
<keyword evidence="2" id="KW-1185">Reference proteome</keyword>
<dbReference type="SUPFAM" id="SSF53335">
    <property type="entry name" value="S-adenosyl-L-methionine-dependent methyltransferases"/>
    <property type="match status" value="1"/>
</dbReference>
<dbReference type="STRING" id="1095630.A0A2J6TUI5"/>
<dbReference type="PANTHER" id="PTHR43591">
    <property type="entry name" value="METHYLTRANSFERASE"/>
    <property type="match status" value="1"/>
</dbReference>
<accession>A0A2J6TUI5</accession>
<dbReference type="RefSeq" id="XP_024743593.1">
    <property type="nucleotide sequence ID" value="XM_024884412.1"/>
</dbReference>
<dbReference type="GO" id="GO:0032259">
    <property type="term" value="P:methylation"/>
    <property type="evidence" value="ECO:0007669"/>
    <property type="project" value="UniProtKB-KW"/>
</dbReference>
<dbReference type="InterPro" id="IPR029063">
    <property type="entry name" value="SAM-dependent_MTases_sf"/>
</dbReference>
<evidence type="ECO:0000313" key="2">
    <source>
        <dbReference type="Proteomes" id="UP000235371"/>
    </source>
</evidence>
<dbReference type="CDD" id="cd02440">
    <property type="entry name" value="AdoMet_MTases"/>
    <property type="match status" value="1"/>
</dbReference>